<comment type="pathway">
    <text evidence="2">Lipid metabolism; sphingolipid metabolism.</text>
</comment>
<comment type="catalytic activity">
    <reaction evidence="11">
        <text>sphinganine + octadecanoyl-CoA = N-(octadecanoyl)-sphinganine + CoA + H(+)</text>
        <dbReference type="Rhea" id="RHEA:36547"/>
        <dbReference type="ChEBI" id="CHEBI:15378"/>
        <dbReference type="ChEBI" id="CHEBI:57287"/>
        <dbReference type="ChEBI" id="CHEBI:57394"/>
        <dbReference type="ChEBI" id="CHEBI:57817"/>
        <dbReference type="ChEBI" id="CHEBI:67033"/>
    </reaction>
    <physiologicalReaction direction="left-to-right" evidence="11">
        <dbReference type="Rhea" id="RHEA:36548"/>
    </physiologicalReaction>
</comment>
<dbReference type="GO" id="GO:0050291">
    <property type="term" value="F:sphingosine N-acyltransferase activity"/>
    <property type="evidence" value="ECO:0007669"/>
    <property type="project" value="InterPro"/>
</dbReference>
<evidence type="ECO:0000256" key="13">
    <source>
        <dbReference type="PROSITE-ProRule" id="PRU00205"/>
    </source>
</evidence>
<reference evidence="18" key="2">
    <citation type="submission" date="2025-08" db="UniProtKB">
        <authorList>
            <consortium name="Ensembl"/>
        </authorList>
    </citation>
    <scope>IDENTIFICATION</scope>
</reference>
<evidence type="ECO:0000256" key="10">
    <source>
        <dbReference type="ARBA" id="ARBA00023136"/>
    </source>
</evidence>
<evidence type="ECO:0000256" key="4">
    <source>
        <dbReference type="ARBA" id="ARBA00022516"/>
    </source>
</evidence>
<dbReference type="AlphaFoldDB" id="A0A4W6F965"/>
<protein>
    <submittedName>
        <fullName evidence="18">Ceramide synthase 2a</fullName>
    </submittedName>
</protein>
<evidence type="ECO:0000256" key="14">
    <source>
        <dbReference type="RuleBase" id="RU000682"/>
    </source>
</evidence>
<feature type="domain" description="TLC" evidence="17">
    <location>
        <begin position="128"/>
        <end position="323"/>
    </location>
</feature>
<evidence type="ECO:0000256" key="2">
    <source>
        <dbReference type="ARBA" id="ARBA00004760"/>
    </source>
</evidence>
<accession>A0A4W6F965</accession>
<feature type="transmembrane region" description="Helical" evidence="15">
    <location>
        <begin position="171"/>
        <end position="189"/>
    </location>
</feature>
<keyword evidence="7" id="KW-0256">Endoplasmic reticulum</keyword>
<dbReference type="InterPro" id="IPR006634">
    <property type="entry name" value="TLC-dom"/>
</dbReference>
<dbReference type="UniPathway" id="UPA00222"/>
<dbReference type="GO" id="GO:0046513">
    <property type="term" value="P:ceramide biosynthetic process"/>
    <property type="evidence" value="ECO:0007669"/>
    <property type="project" value="InterPro"/>
</dbReference>
<comment type="pathway">
    <text evidence="3">Sphingolipid metabolism.</text>
</comment>
<dbReference type="InterPro" id="IPR001356">
    <property type="entry name" value="HD"/>
</dbReference>
<dbReference type="FunFam" id="1.10.10.60:FF:000020">
    <property type="entry name" value="Ceramide synthase 5"/>
    <property type="match status" value="1"/>
</dbReference>
<dbReference type="PROSITE" id="PS50922">
    <property type="entry name" value="TLC"/>
    <property type="match status" value="1"/>
</dbReference>
<dbReference type="GO" id="GO:0003677">
    <property type="term" value="F:DNA binding"/>
    <property type="evidence" value="ECO:0007669"/>
    <property type="project" value="UniProtKB-UniRule"/>
</dbReference>
<organism evidence="18 19">
    <name type="scientific">Lates calcarifer</name>
    <name type="common">Barramundi</name>
    <name type="synonym">Holocentrus calcarifer</name>
    <dbReference type="NCBI Taxonomy" id="8187"/>
    <lineage>
        <taxon>Eukaryota</taxon>
        <taxon>Metazoa</taxon>
        <taxon>Chordata</taxon>
        <taxon>Craniata</taxon>
        <taxon>Vertebrata</taxon>
        <taxon>Euteleostomi</taxon>
        <taxon>Actinopterygii</taxon>
        <taxon>Neopterygii</taxon>
        <taxon>Teleostei</taxon>
        <taxon>Neoteleostei</taxon>
        <taxon>Acanthomorphata</taxon>
        <taxon>Carangaria</taxon>
        <taxon>Carangaria incertae sedis</taxon>
        <taxon>Centropomidae</taxon>
        <taxon>Lates</taxon>
    </lineage>
</organism>
<evidence type="ECO:0000313" key="18">
    <source>
        <dbReference type="Ensembl" id="ENSLCAP00010047877.1"/>
    </source>
</evidence>
<dbReference type="Pfam" id="PF00046">
    <property type="entry name" value="Homeodomain"/>
    <property type="match status" value="1"/>
</dbReference>
<keyword evidence="12 14" id="KW-0539">Nucleus</keyword>
<evidence type="ECO:0000256" key="11">
    <source>
        <dbReference type="ARBA" id="ARBA00049036"/>
    </source>
</evidence>
<keyword evidence="6 13" id="KW-0812">Transmembrane</keyword>
<dbReference type="PIRSF" id="PIRSF005225">
    <property type="entry name" value="LAG1_LAC1"/>
    <property type="match status" value="1"/>
</dbReference>
<reference evidence="18" key="3">
    <citation type="submission" date="2025-09" db="UniProtKB">
        <authorList>
            <consortium name="Ensembl"/>
        </authorList>
    </citation>
    <scope>IDENTIFICATION</scope>
</reference>
<gene>
    <name evidence="18" type="primary">CERS2</name>
</gene>
<keyword evidence="4" id="KW-0444">Lipid biosynthesis</keyword>
<dbReference type="SMART" id="SM00724">
    <property type="entry name" value="TLC"/>
    <property type="match status" value="1"/>
</dbReference>
<evidence type="ECO:0000259" key="17">
    <source>
        <dbReference type="PROSITE" id="PS50922"/>
    </source>
</evidence>
<evidence type="ECO:0000256" key="12">
    <source>
        <dbReference type="PROSITE-ProRule" id="PRU00108"/>
    </source>
</evidence>
<keyword evidence="12 14" id="KW-0371">Homeobox</keyword>
<evidence type="ECO:0000256" key="6">
    <source>
        <dbReference type="ARBA" id="ARBA00022692"/>
    </source>
</evidence>
<dbReference type="PANTHER" id="PTHR12560:SF7">
    <property type="entry name" value="CERAMIDE SYNTHASE 2"/>
    <property type="match status" value="1"/>
</dbReference>
<evidence type="ECO:0000256" key="3">
    <source>
        <dbReference type="ARBA" id="ARBA00004991"/>
    </source>
</evidence>
<dbReference type="CDD" id="cd00086">
    <property type="entry name" value="homeodomain"/>
    <property type="match status" value="1"/>
</dbReference>
<dbReference type="GeneTree" id="ENSGT01030000234515"/>
<evidence type="ECO:0000259" key="16">
    <source>
        <dbReference type="PROSITE" id="PS50071"/>
    </source>
</evidence>
<comment type="subcellular location">
    <subcellularLocation>
        <location evidence="1">Endoplasmic reticulum membrane</location>
        <topology evidence="1">Multi-pass membrane protein</topology>
    </subcellularLocation>
    <subcellularLocation>
        <location evidence="12 14">Nucleus</location>
    </subcellularLocation>
</comment>
<evidence type="ECO:0000256" key="8">
    <source>
        <dbReference type="ARBA" id="ARBA00022989"/>
    </source>
</evidence>
<evidence type="ECO:0000256" key="7">
    <source>
        <dbReference type="ARBA" id="ARBA00022824"/>
    </source>
</evidence>
<feature type="transmembrane region" description="Helical" evidence="15">
    <location>
        <begin position="291"/>
        <end position="315"/>
    </location>
</feature>
<feature type="domain" description="Homeobox" evidence="16">
    <location>
        <begin position="91"/>
        <end position="135"/>
    </location>
</feature>
<proteinExistence type="predicted"/>
<keyword evidence="5" id="KW-0808">Transferase</keyword>
<dbReference type="PANTHER" id="PTHR12560">
    <property type="entry name" value="LONGEVITY ASSURANCE FACTOR 1 LAG1"/>
    <property type="match status" value="1"/>
</dbReference>
<dbReference type="SUPFAM" id="SSF46689">
    <property type="entry name" value="Homeodomain-like"/>
    <property type="match status" value="1"/>
</dbReference>
<sequence length="326" mass="38447">FLLCVVFRMSRLSELIWADWIWFPEGHGWADLKDHDDKVFPKTWDLWATIPIALCFLVIRQIFERTVAIPLASLLGVSDKQRVCAPPNPTLESYFCSTSKHPTQSSLESLSKQTGCSVRQVQRWFRRRRNQDRPSKLKKFREARVLVKPWFYDMKQMWDGFPKMPLLPSQYWYYVIELGFYVSLLFSVASDVKRKDFKEQIVHHVATILLISFSWLVNYIRAGTLIMLVHDASDYLMESAKMFNYAGWRKTCNFIFTVFAAVFIITRLVILPFWIIHTTWVYPLTLYPPFIGFYFFNGLLCVLQILHIFWAALILRMVVKFLPGNV</sequence>
<dbReference type="InterPro" id="IPR009057">
    <property type="entry name" value="Homeodomain-like_sf"/>
</dbReference>
<name>A0A4W6F965_LATCA</name>
<evidence type="ECO:0000256" key="1">
    <source>
        <dbReference type="ARBA" id="ARBA00004477"/>
    </source>
</evidence>
<evidence type="ECO:0000256" key="15">
    <source>
        <dbReference type="SAM" id="Phobius"/>
    </source>
</evidence>
<keyword evidence="8 15" id="KW-1133">Transmembrane helix</keyword>
<feature type="transmembrane region" description="Helical" evidence="15">
    <location>
        <begin position="251"/>
        <end position="276"/>
    </location>
</feature>
<keyword evidence="9" id="KW-0443">Lipid metabolism</keyword>
<reference evidence="19" key="1">
    <citation type="submission" date="2015-09" db="EMBL/GenBank/DDBJ databases">
        <authorList>
            <person name="Sai Rama Sridatta P."/>
        </authorList>
    </citation>
    <scope>NUCLEOTIDE SEQUENCE [LARGE SCALE GENOMIC DNA]</scope>
</reference>
<evidence type="ECO:0000313" key="19">
    <source>
        <dbReference type="Proteomes" id="UP000314980"/>
    </source>
</evidence>
<dbReference type="Ensembl" id="ENSLCAT00010049059.1">
    <property type="protein sequence ID" value="ENSLCAP00010047877.1"/>
    <property type="gene ID" value="ENSLCAG00010022234.1"/>
</dbReference>
<dbReference type="Gene3D" id="1.10.10.60">
    <property type="entry name" value="Homeodomain-like"/>
    <property type="match status" value="1"/>
</dbReference>
<keyword evidence="19" id="KW-1185">Reference proteome</keyword>
<dbReference type="SMART" id="SM00389">
    <property type="entry name" value="HOX"/>
    <property type="match status" value="1"/>
</dbReference>
<dbReference type="GO" id="GO:0005634">
    <property type="term" value="C:nucleus"/>
    <property type="evidence" value="ECO:0007669"/>
    <property type="project" value="UniProtKB-SubCell"/>
</dbReference>
<dbReference type="Proteomes" id="UP000314980">
    <property type="component" value="Unassembled WGS sequence"/>
</dbReference>
<keyword evidence="10 13" id="KW-0472">Membrane</keyword>
<keyword evidence="12 14" id="KW-0238">DNA-binding</keyword>
<evidence type="ECO:0000256" key="9">
    <source>
        <dbReference type="ARBA" id="ARBA00023098"/>
    </source>
</evidence>
<dbReference type="Pfam" id="PF03798">
    <property type="entry name" value="TRAM_LAG1_CLN8"/>
    <property type="match status" value="1"/>
</dbReference>
<dbReference type="PROSITE" id="PS50071">
    <property type="entry name" value="HOMEOBOX_2"/>
    <property type="match status" value="1"/>
</dbReference>
<feature type="DNA-binding region" description="Homeobox" evidence="12">
    <location>
        <begin position="93"/>
        <end position="136"/>
    </location>
</feature>
<dbReference type="InterPro" id="IPR016439">
    <property type="entry name" value="Lag1/Lac1-like"/>
</dbReference>
<dbReference type="GO" id="GO:0005789">
    <property type="term" value="C:endoplasmic reticulum membrane"/>
    <property type="evidence" value="ECO:0007669"/>
    <property type="project" value="UniProtKB-SubCell"/>
</dbReference>
<evidence type="ECO:0000256" key="5">
    <source>
        <dbReference type="ARBA" id="ARBA00022679"/>
    </source>
</evidence>